<evidence type="ECO:0000313" key="3">
    <source>
        <dbReference type="Proteomes" id="UP001501237"/>
    </source>
</evidence>
<sequence>MASNALPARSSARRPVRRAALLASAAALVAVPLAVAGATPALATTGVSISSGGQLNVSAGDVDNNILIYVEGSSIVVKNFSDVLTANSGCTKGADGGVRCASAGLTKIQISTGDGVDSVVNSTALPSKVFLNRGGDYFLGGSARDTVFGDEDDDTIEGNGGSDVIVGGPGDLDRAFGGGGFDYCSAETRNSCEGDA</sequence>
<keyword evidence="3" id="KW-1185">Reference proteome</keyword>
<comment type="caution">
    <text evidence="2">The sequence shown here is derived from an EMBL/GenBank/DDBJ whole genome shotgun (WGS) entry which is preliminary data.</text>
</comment>
<feature type="chain" id="PRO_5046376025" description="Hemolysin type calcium-binding protein" evidence="1">
    <location>
        <begin position="44"/>
        <end position="196"/>
    </location>
</feature>
<dbReference type="InterPro" id="IPR006311">
    <property type="entry name" value="TAT_signal"/>
</dbReference>
<gene>
    <name evidence="2" type="ORF">GCM10010468_24480</name>
</gene>
<feature type="signal peptide" evidence="1">
    <location>
        <begin position="1"/>
        <end position="43"/>
    </location>
</feature>
<name>A0ABP6Q9N9_9ACTN</name>
<dbReference type="InterPro" id="IPR011049">
    <property type="entry name" value="Serralysin-like_metalloprot_C"/>
</dbReference>
<proteinExistence type="predicted"/>
<dbReference type="PROSITE" id="PS51318">
    <property type="entry name" value="TAT"/>
    <property type="match status" value="1"/>
</dbReference>
<dbReference type="EMBL" id="BAAAUV010000005">
    <property type="protein sequence ID" value="GAA3207886.1"/>
    <property type="molecule type" value="Genomic_DNA"/>
</dbReference>
<keyword evidence="1" id="KW-0732">Signal</keyword>
<evidence type="ECO:0000313" key="2">
    <source>
        <dbReference type="EMBL" id="GAA3207886.1"/>
    </source>
</evidence>
<organism evidence="2 3">
    <name type="scientific">Actinocorallia longicatena</name>
    <dbReference type="NCBI Taxonomy" id="111803"/>
    <lineage>
        <taxon>Bacteria</taxon>
        <taxon>Bacillati</taxon>
        <taxon>Actinomycetota</taxon>
        <taxon>Actinomycetes</taxon>
        <taxon>Streptosporangiales</taxon>
        <taxon>Thermomonosporaceae</taxon>
        <taxon>Actinocorallia</taxon>
    </lineage>
</organism>
<accession>A0ABP6Q9N9</accession>
<protein>
    <recommendedName>
        <fullName evidence="4">Hemolysin type calcium-binding protein</fullName>
    </recommendedName>
</protein>
<dbReference type="Proteomes" id="UP001501237">
    <property type="component" value="Unassembled WGS sequence"/>
</dbReference>
<dbReference type="RefSeq" id="WP_344826389.1">
    <property type="nucleotide sequence ID" value="NZ_BAAAUV010000005.1"/>
</dbReference>
<dbReference type="Pfam" id="PF00353">
    <property type="entry name" value="HemolysinCabind"/>
    <property type="match status" value="1"/>
</dbReference>
<dbReference type="SUPFAM" id="SSF51120">
    <property type="entry name" value="beta-Roll"/>
    <property type="match status" value="1"/>
</dbReference>
<reference evidence="3" key="1">
    <citation type="journal article" date="2019" name="Int. J. Syst. Evol. Microbiol.">
        <title>The Global Catalogue of Microorganisms (GCM) 10K type strain sequencing project: providing services to taxonomists for standard genome sequencing and annotation.</title>
        <authorList>
            <consortium name="The Broad Institute Genomics Platform"/>
            <consortium name="The Broad Institute Genome Sequencing Center for Infectious Disease"/>
            <person name="Wu L."/>
            <person name="Ma J."/>
        </authorList>
    </citation>
    <scope>NUCLEOTIDE SEQUENCE [LARGE SCALE GENOMIC DNA]</scope>
    <source>
        <strain evidence="3">JCM 9377</strain>
    </source>
</reference>
<evidence type="ECO:0000256" key="1">
    <source>
        <dbReference type="SAM" id="SignalP"/>
    </source>
</evidence>
<dbReference type="InterPro" id="IPR001343">
    <property type="entry name" value="Hemolysn_Ca-bd"/>
</dbReference>
<evidence type="ECO:0008006" key="4">
    <source>
        <dbReference type="Google" id="ProtNLM"/>
    </source>
</evidence>